<gene>
    <name evidence="3" type="ORF">AOZ06_23390</name>
</gene>
<keyword evidence="2" id="KW-0732">Signal</keyword>
<proteinExistence type="predicted"/>
<organism evidence="3 4">
    <name type="scientific">Kibdelosporangium phytohabitans</name>
    <dbReference type="NCBI Taxonomy" id="860235"/>
    <lineage>
        <taxon>Bacteria</taxon>
        <taxon>Bacillati</taxon>
        <taxon>Actinomycetota</taxon>
        <taxon>Actinomycetes</taxon>
        <taxon>Pseudonocardiales</taxon>
        <taxon>Pseudonocardiaceae</taxon>
        <taxon>Kibdelosporangium</taxon>
    </lineage>
</organism>
<name>A0A0N9I3U1_9PSEU</name>
<dbReference type="KEGG" id="kphy:AOZ06_23390"/>
<dbReference type="AlphaFoldDB" id="A0A0N9I3U1"/>
<dbReference type="STRING" id="860235.AOZ06_23390"/>
<accession>A0A0N9I3U1</accession>
<evidence type="ECO:0000313" key="4">
    <source>
        <dbReference type="Proteomes" id="UP000063699"/>
    </source>
</evidence>
<feature type="chain" id="PRO_5006035814" evidence="2">
    <location>
        <begin position="26"/>
        <end position="130"/>
    </location>
</feature>
<evidence type="ECO:0000256" key="2">
    <source>
        <dbReference type="SAM" id="SignalP"/>
    </source>
</evidence>
<dbReference type="EMBL" id="CP012752">
    <property type="protein sequence ID" value="ALG09459.1"/>
    <property type="molecule type" value="Genomic_DNA"/>
</dbReference>
<protein>
    <submittedName>
        <fullName evidence="3">Uncharacterized protein</fullName>
    </submittedName>
</protein>
<feature type="region of interest" description="Disordered" evidence="1">
    <location>
        <begin position="22"/>
        <end position="53"/>
    </location>
</feature>
<evidence type="ECO:0000256" key="1">
    <source>
        <dbReference type="SAM" id="MobiDB-lite"/>
    </source>
</evidence>
<keyword evidence="4" id="KW-1185">Reference proteome</keyword>
<dbReference type="PROSITE" id="PS51257">
    <property type="entry name" value="PROKAR_LIPOPROTEIN"/>
    <property type="match status" value="1"/>
</dbReference>
<feature type="signal peptide" evidence="2">
    <location>
        <begin position="1"/>
        <end position="25"/>
    </location>
</feature>
<sequence length="130" mass="13000">MRGLTAGAVLALITLVAACSGAGTAAPPPTSTFSTSSTGSPSPTTQQATPPAEVNCGASAEAKAVIAERTEAGLVECAEAMAVMTEYHRLAPEEDEAVTIQGWTCAADSGDEGTGIVVCEKDGKSFHTGQ</sequence>
<dbReference type="RefSeq" id="WP_054291363.1">
    <property type="nucleotide sequence ID" value="NZ_CP012752.1"/>
</dbReference>
<dbReference type="OrthoDB" id="4554736at2"/>
<feature type="compositionally biased region" description="Low complexity" evidence="1">
    <location>
        <begin position="22"/>
        <end position="52"/>
    </location>
</feature>
<reference evidence="3 4" key="1">
    <citation type="submission" date="2015-07" db="EMBL/GenBank/DDBJ databases">
        <title>Genome sequencing of Kibdelosporangium phytohabitans.</title>
        <authorList>
            <person name="Qin S."/>
            <person name="Xing K."/>
        </authorList>
    </citation>
    <scope>NUCLEOTIDE SEQUENCE [LARGE SCALE GENOMIC DNA]</scope>
    <source>
        <strain evidence="3 4">KLBMP1111</strain>
    </source>
</reference>
<evidence type="ECO:0000313" key="3">
    <source>
        <dbReference type="EMBL" id="ALG09459.1"/>
    </source>
</evidence>
<dbReference type="Proteomes" id="UP000063699">
    <property type="component" value="Chromosome"/>
</dbReference>